<dbReference type="AlphaFoldDB" id="A0A1D2N190"/>
<dbReference type="InterPro" id="IPR029058">
    <property type="entry name" value="AB_hydrolase_fold"/>
</dbReference>
<dbReference type="Pfam" id="PF00135">
    <property type="entry name" value="COesterase"/>
    <property type="match status" value="1"/>
</dbReference>
<keyword evidence="5" id="KW-0812">Transmembrane</keyword>
<gene>
    <name evidence="7" type="ORF">Ocin01_07671</name>
</gene>
<evidence type="ECO:0000256" key="4">
    <source>
        <dbReference type="ARBA" id="ARBA00023180"/>
    </source>
</evidence>
<evidence type="ECO:0000313" key="8">
    <source>
        <dbReference type="Proteomes" id="UP000094527"/>
    </source>
</evidence>
<dbReference type="EMBL" id="LJIJ01000304">
    <property type="protein sequence ID" value="ODM98998.1"/>
    <property type="molecule type" value="Genomic_DNA"/>
</dbReference>
<keyword evidence="4" id="KW-0325">Glycoprotein</keyword>
<dbReference type="SUPFAM" id="SSF53474">
    <property type="entry name" value="alpha/beta-Hydrolases"/>
    <property type="match status" value="1"/>
</dbReference>
<dbReference type="PANTHER" id="PTHR43142">
    <property type="entry name" value="CARBOXYLIC ESTER HYDROLASE"/>
    <property type="match status" value="1"/>
</dbReference>
<evidence type="ECO:0000259" key="6">
    <source>
        <dbReference type="Pfam" id="PF00135"/>
    </source>
</evidence>
<keyword evidence="5" id="KW-0472">Membrane</keyword>
<name>A0A1D2N190_ORCCI</name>
<evidence type="ECO:0000256" key="2">
    <source>
        <dbReference type="ARBA" id="ARBA00022487"/>
    </source>
</evidence>
<dbReference type="OMA" id="YFTELVY"/>
<proteinExistence type="inferred from homology"/>
<reference evidence="7 8" key="1">
    <citation type="journal article" date="2016" name="Genome Biol. Evol.">
        <title>Gene Family Evolution Reflects Adaptation to Soil Environmental Stressors in the Genome of the Collembolan Orchesella cincta.</title>
        <authorList>
            <person name="Faddeeva-Vakhrusheva A."/>
            <person name="Derks M.F."/>
            <person name="Anvar S.Y."/>
            <person name="Agamennone V."/>
            <person name="Suring W."/>
            <person name="Smit S."/>
            <person name="van Straalen N.M."/>
            <person name="Roelofs D."/>
        </authorList>
    </citation>
    <scope>NUCLEOTIDE SEQUENCE [LARGE SCALE GENOMIC DNA]</scope>
    <source>
        <tissue evidence="7">Mixed pool</tissue>
    </source>
</reference>
<comment type="similarity">
    <text evidence="1">Belongs to the type-B carboxylesterase/lipase family.</text>
</comment>
<evidence type="ECO:0000256" key="3">
    <source>
        <dbReference type="ARBA" id="ARBA00022801"/>
    </source>
</evidence>
<dbReference type="Proteomes" id="UP000094527">
    <property type="component" value="Unassembled WGS sequence"/>
</dbReference>
<sequence>MIKYLRQVYVYYFCAFLPFLLSTLVYCYLNNYFTELVYVQTSYGRLQGFADTSRDGRKFYQFNNIPFAKPPVGPLRFQPPVPVEPWEGVKDATQMTPNCLQYDLVFKHFRGVESCLGNKISIQARSNT</sequence>
<evidence type="ECO:0000256" key="5">
    <source>
        <dbReference type="SAM" id="Phobius"/>
    </source>
</evidence>
<dbReference type="PANTHER" id="PTHR43142:SF1">
    <property type="entry name" value="CARBOXYLIC ESTER HYDROLASE"/>
    <property type="match status" value="1"/>
</dbReference>
<dbReference type="OrthoDB" id="6846267at2759"/>
<keyword evidence="5" id="KW-1133">Transmembrane helix</keyword>
<keyword evidence="8" id="KW-1185">Reference proteome</keyword>
<evidence type="ECO:0000313" key="7">
    <source>
        <dbReference type="EMBL" id="ODM98998.1"/>
    </source>
</evidence>
<dbReference type="Gene3D" id="3.40.50.1820">
    <property type="entry name" value="alpha/beta hydrolase"/>
    <property type="match status" value="1"/>
</dbReference>
<dbReference type="STRING" id="48709.A0A1D2N190"/>
<dbReference type="GO" id="GO:0052689">
    <property type="term" value="F:carboxylic ester hydrolase activity"/>
    <property type="evidence" value="ECO:0007669"/>
    <property type="project" value="UniProtKB-KW"/>
</dbReference>
<accession>A0A1D2N190</accession>
<protein>
    <submittedName>
        <fullName evidence="7">Acetylcholinesterase</fullName>
    </submittedName>
</protein>
<evidence type="ECO:0000256" key="1">
    <source>
        <dbReference type="ARBA" id="ARBA00005964"/>
    </source>
</evidence>
<feature type="transmembrane region" description="Helical" evidence="5">
    <location>
        <begin position="9"/>
        <end position="29"/>
    </location>
</feature>
<organism evidence="7 8">
    <name type="scientific">Orchesella cincta</name>
    <name type="common">Springtail</name>
    <name type="synonym">Podura cincta</name>
    <dbReference type="NCBI Taxonomy" id="48709"/>
    <lineage>
        <taxon>Eukaryota</taxon>
        <taxon>Metazoa</taxon>
        <taxon>Ecdysozoa</taxon>
        <taxon>Arthropoda</taxon>
        <taxon>Hexapoda</taxon>
        <taxon>Collembola</taxon>
        <taxon>Entomobryomorpha</taxon>
        <taxon>Entomobryoidea</taxon>
        <taxon>Orchesellidae</taxon>
        <taxon>Orchesellinae</taxon>
        <taxon>Orchesella</taxon>
    </lineage>
</organism>
<comment type="caution">
    <text evidence="7">The sequence shown here is derived from an EMBL/GenBank/DDBJ whole genome shotgun (WGS) entry which is preliminary data.</text>
</comment>
<dbReference type="InterPro" id="IPR002018">
    <property type="entry name" value="CarbesteraseB"/>
</dbReference>
<keyword evidence="2" id="KW-0719">Serine esterase</keyword>
<keyword evidence="3" id="KW-0378">Hydrolase</keyword>
<feature type="domain" description="Carboxylesterase type B" evidence="6">
    <location>
        <begin position="38"/>
        <end position="116"/>
    </location>
</feature>